<evidence type="ECO:0000313" key="3">
    <source>
        <dbReference type="Proteomes" id="UP001592531"/>
    </source>
</evidence>
<organism evidence="2 3">
    <name type="scientific">Streptacidiphilus cavernicola</name>
    <dbReference type="NCBI Taxonomy" id="3342716"/>
    <lineage>
        <taxon>Bacteria</taxon>
        <taxon>Bacillati</taxon>
        <taxon>Actinomycetota</taxon>
        <taxon>Actinomycetes</taxon>
        <taxon>Kitasatosporales</taxon>
        <taxon>Streptomycetaceae</taxon>
        <taxon>Streptacidiphilus</taxon>
    </lineage>
</organism>
<protein>
    <submittedName>
        <fullName evidence="2">Uncharacterized protein</fullName>
    </submittedName>
</protein>
<dbReference type="Proteomes" id="UP001592531">
    <property type="component" value="Unassembled WGS sequence"/>
</dbReference>
<comment type="caution">
    <text evidence="2">The sequence shown here is derived from an EMBL/GenBank/DDBJ whole genome shotgun (WGS) entry which is preliminary data.</text>
</comment>
<name>A0ABV6VZ23_9ACTN</name>
<evidence type="ECO:0000256" key="1">
    <source>
        <dbReference type="SAM" id="Phobius"/>
    </source>
</evidence>
<keyword evidence="1" id="KW-0472">Membrane</keyword>
<gene>
    <name evidence="2" type="ORF">ACEZDE_19550</name>
</gene>
<keyword evidence="1" id="KW-1133">Transmembrane helix</keyword>
<accession>A0ABV6VZ23</accession>
<sequence>MSDRSRRARARCLVGFGLTVNALVFTIVGSAAHAGFTPLALAVTGVGIFTTTWFLLDAAIAHQQDVQRRRTTQRPWS</sequence>
<evidence type="ECO:0000313" key="2">
    <source>
        <dbReference type="EMBL" id="MFC1418813.1"/>
    </source>
</evidence>
<dbReference type="EMBL" id="JBHFAB010000014">
    <property type="protein sequence ID" value="MFC1418813.1"/>
    <property type="molecule type" value="Genomic_DNA"/>
</dbReference>
<reference evidence="2 3" key="1">
    <citation type="submission" date="2024-09" db="EMBL/GenBank/DDBJ databases">
        <authorList>
            <person name="Lee S.D."/>
        </authorList>
    </citation>
    <scope>NUCLEOTIDE SEQUENCE [LARGE SCALE GENOMIC DNA]</scope>
    <source>
        <strain evidence="2 3">N8-3</strain>
    </source>
</reference>
<feature type="transmembrane region" description="Helical" evidence="1">
    <location>
        <begin position="39"/>
        <end position="60"/>
    </location>
</feature>
<proteinExistence type="predicted"/>
<dbReference type="RefSeq" id="WP_380537609.1">
    <property type="nucleotide sequence ID" value="NZ_JBHFAB010000014.1"/>
</dbReference>
<keyword evidence="1" id="KW-0812">Transmembrane</keyword>
<feature type="transmembrane region" description="Helical" evidence="1">
    <location>
        <begin position="12"/>
        <end position="33"/>
    </location>
</feature>
<keyword evidence="3" id="KW-1185">Reference proteome</keyword>